<dbReference type="PANTHER" id="PTHR11012:SF30">
    <property type="entry name" value="PROTEIN KINASE-LIKE DOMAIN-CONTAINING"/>
    <property type="match status" value="1"/>
</dbReference>
<dbReference type="AlphaFoldDB" id="A0A4C1W8H4"/>
<dbReference type="SUPFAM" id="SSF56112">
    <property type="entry name" value="Protein kinase-like (PK-like)"/>
    <property type="match status" value="1"/>
</dbReference>
<dbReference type="InterPro" id="IPR004119">
    <property type="entry name" value="EcKL"/>
</dbReference>
<keyword evidence="3" id="KW-1185">Reference proteome</keyword>
<evidence type="ECO:0000259" key="1">
    <source>
        <dbReference type="SMART" id="SM00587"/>
    </source>
</evidence>
<protein>
    <recommendedName>
        <fullName evidence="1">CHK kinase-like domain-containing protein</fullName>
    </recommendedName>
</protein>
<evidence type="ECO:0000313" key="2">
    <source>
        <dbReference type="EMBL" id="GBP46464.1"/>
    </source>
</evidence>
<dbReference type="OrthoDB" id="7634340at2759"/>
<dbReference type="STRING" id="151549.A0A4C1W8H4"/>
<dbReference type="EMBL" id="BGZK01000484">
    <property type="protein sequence ID" value="GBP46464.1"/>
    <property type="molecule type" value="Genomic_DNA"/>
</dbReference>
<dbReference type="SMART" id="SM00587">
    <property type="entry name" value="CHK"/>
    <property type="match status" value="1"/>
</dbReference>
<organism evidence="2 3">
    <name type="scientific">Eumeta variegata</name>
    <name type="common">Bagworm moth</name>
    <name type="synonym">Eumeta japonica</name>
    <dbReference type="NCBI Taxonomy" id="151549"/>
    <lineage>
        <taxon>Eukaryota</taxon>
        <taxon>Metazoa</taxon>
        <taxon>Ecdysozoa</taxon>
        <taxon>Arthropoda</taxon>
        <taxon>Hexapoda</taxon>
        <taxon>Insecta</taxon>
        <taxon>Pterygota</taxon>
        <taxon>Neoptera</taxon>
        <taxon>Endopterygota</taxon>
        <taxon>Lepidoptera</taxon>
        <taxon>Glossata</taxon>
        <taxon>Ditrysia</taxon>
        <taxon>Tineoidea</taxon>
        <taxon>Psychidae</taxon>
        <taxon>Oiketicinae</taxon>
        <taxon>Eumeta</taxon>
    </lineage>
</organism>
<proteinExistence type="predicted"/>
<dbReference type="Gene3D" id="3.90.1200.10">
    <property type="match status" value="1"/>
</dbReference>
<comment type="caution">
    <text evidence="2">The sequence shown here is derived from an EMBL/GenBank/DDBJ whole genome shotgun (WGS) entry which is preliminary data.</text>
</comment>
<dbReference type="Pfam" id="PF02958">
    <property type="entry name" value="EcKL"/>
    <property type="match status" value="1"/>
</dbReference>
<sequence length="400" mass="46649">MDVCDVVRSVENKLFNVYCKRGYTNINIEIENGSELGDGYVALVLRALVTGEKNGEESKKNIIVKCAPKALEVRKVMPITQLFVREAFFYSNILPRYEKIQNDAGLSQDMKCEFPHCIDVCDDYLEEHVALENLKAKGYELCKQIDYEHAEKAFEILGKFHALSLIFEKRHKGEFEYCVSQSNEIFFNNLDEYNCSGLCIFLEKAKSKFINCIVDEDHRKAVAKALRDDFYKMMQKFCSSGKIKVIVHGDFWLNNMFFKYQDGVPLKALPIDFQIIRYQSPVNDLLYFTGGSSDASLRRNHFWKLFDVYYDSFKEFINLCGYDVENICSYDDMKKELYNQALYGIISGVFTLPFFTSDEVVKPHEMFHGNYPNSFLVDNETYKRRVNDLVTDFITWNFLE</sequence>
<evidence type="ECO:0000313" key="3">
    <source>
        <dbReference type="Proteomes" id="UP000299102"/>
    </source>
</evidence>
<dbReference type="PANTHER" id="PTHR11012">
    <property type="entry name" value="PROTEIN KINASE-LIKE DOMAIN-CONTAINING"/>
    <property type="match status" value="1"/>
</dbReference>
<gene>
    <name evidence="2" type="ORF">EVAR_28043_1</name>
</gene>
<dbReference type="Proteomes" id="UP000299102">
    <property type="component" value="Unassembled WGS sequence"/>
</dbReference>
<feature type="domain" description="CHK kinase-like" evidence="1">
    <location>
        <begin position="129"/>
        <end position="319"/>
    </location>
</feature>
<accession>A0A4C1W8H4</accession>
<name>A0A4C1W8H4_EUMVA</name>
<reference evidence="2 3" key="1">
    <citation type="journal article" date="2019" name="Commun. Biol.">
        <title>The bagworm genome reveals a unique fibroin gene that provides high tensile strength.</title>
        <authorList>
            <person name="Kono N."/>
            <person name="Nakamura H."/>
            <person name="Ohtoshi R."/>
            <person name="Tomita M."/>
            <person name="Numata K."/>
            <person name="Arakawa K."/>
        </authorList>
    </citation>
    <scope>NUCLEOTIDE SEQUENCE [LARGE SCALE GENOMIC DNA]</scope>
</reference>
<dbReference type="InterPro" id="IPR011009">
    <property type="entry name" value="Kinase-like_dom_sf"/>
</dbReference>
<dbReference type="InterPro" id="IPR015897">
    <property type="entry name" value="CHK_kinase-like"/>
</dbReference>